<dbReference type="SUPFAM" id="SSF49899">
    <property type="entry name" value="Concanavalin A-like lectins/glucanases"/>
    <property type="match status" value="1"/>
</dbReference>
<comment type="similarity">
    <text evidence="1 2">Belongs to the peptidase C14A family.</text>
</comment>
<dbReference type="Gene3D" id="3.40.50.1460">
    <property type="match status" value="1"/>
</dbReference>
<feature type="region of interest" description="Disordered" evidence="3">
    <location>
        <begin position="61"/>
        <end position="93"/>
    </location>
</feature>
<dbReference type="InterPro" id="IPR001870">
    <property type="entry name" value="B30.2/SPRY"/>
</dbReference>
<dbReference type="PROSITE" id="PS50207">
    <property type="entry name" value="CASPASE_P10"/>
    <property type="match status" value="1"/>
</dbReference>
<feature type="compositionally biased region" description="Basic and acidic residues" evidence="3">
    <location>
        <begin position="1"/>
        <end position="13"/>
    </location>
</feature>
<dbReference type="InterPro" id="IPR002138">
    <property type="entry name" value="Pept_C14_p10"/>
</dbReference>
<dbReference type="GO" id="GO:0006508">
    <property type="term" value="P:proteolysis"/>
    <property type="evidence" value="ECO:0007669"/>
    <property type="project" value="InterPro"/>
</dbReference>
<dbReference type="SMART" id="SM00449">
    <property type="entry name" value="SPRY"/>
    <property type="match status" value="1"/>
</dbReference>
<dbReference type="GO" id="GO:0050727">
    <property type="term" value="P:regulation of inflammatory response"/>
    <property type="evidence" value="ECO:0007669"/>
    <property type="project" value="TreeGrafter"/>
</dbReference>
<evidence type="ECO:0000256" key="3">
    <source>
        <dbReference type="SAM" id="MobiDB-lite"/>
    </source>
</evidence>
<feature type="domain" description="Caspase family p10" evidence="5">
    <location>
        <begin position="271"/>
        <end position="357"/>
    </location>
</feature>
<name>A0AAX7VIK0_ASTCA</name>
<feature type="domain" description="Caspase family p20" evidence="6">
    <location>
        <begin position="120"/>
        <end position="244"/>
    </location>
</feature>
<dbReference type="PROSITE" id="PS50188">
    <property type="entry name" value="B302_SPRY"/>
    <property type="match status" value="1"/>
</dbReference>
<dbReference type="SUPFAM" id="SSF52129">
    <property type="entry name" value="Caspase-like"/>
    <property type="match status" value="1"/>
</dbReference>
<dbReference type="InterPro" id="IPR043136">
    <property type="entry name" value="B30.2/SPRY_sf"/>
</dbReference>
<dbReference type="InterPro" id="IPR006574">
    <property type="entry name" value="PRY"/>
</dbReference>
<organism evidence="7 8">
    <name type="scientific">Astatotilapia calliptera</name>
    <name type="common">Eastern happy</name>
    <name type="synonym">Chromis callipterus</name>
    <dbReference type="NCBI Taxonomy" id="8154"/>
    <lineage>
        <taxon>Eukaryota</taxon>
        <taxon>Metazoa</taxon>
        <taxon>Chordata</taxon>
        <taxon>Craniata</taxon>
        <taxon>Vertebrata</taxon>
        <taxon>Euteleostomi</taxon>
        <taxon>Actinopterygii</taxon>
        <taxon>Neopterygii</taxon>
        <taxon>Teleostei</taxon>
        <taxon>Neoteleostei</taxon>
        <taxon>Acanthomorphata</taxon>
        <taxon>Ovalentaria</taxon>
        <taxon>Cichlomorphae</taxon>
        <taxon>Cichliformes</taxon>
        <taxon>Cichlidae</taxon>
        <taxon>African cichlids</taxon>
        <taxon>Pseudocrenilabrinae</taxon>
        <taxon>Haplochromini</taxon>
        <taxon>Astatotilapia</taxon>
    </lineage>
</organism>
<dbReference type="Gene3D" id="2.60.120.920">
    <property type="match status" value="1"/>
</dbReference>
<dbReference type="PROSITE" id="PS50208">
    <property type="entry name" value="CASPASE_P20"/>
    <property type="match status" value="1"/>
</dbReference>
<dbReference type="GO" id="GO:0097169">
    <property type="term" value="C:AIM2 inflammasome complex"/>
    <property type="evidence" value="ECO:0007669"/>
    <property type="project" value="TreeGrafter"/>
</dbReference>
<dbReference type="InterPro" id="IPR003879">
    <property type="entry name" value="Butyrophylin_SPRY"/>
</dbReference>
<evidence type="ECO:0000313" key="7">
    <source>
        <dbReference type="Ensembl" id="ENSACLP00000080912.1"/>
    </source>
</evidence>
<dbReference type="InterPro" id="IPR011600">
    <property type="entry name" value="Pept_C14_caspase"/>
</dbReference>
<dbReference type="PANTHER" id="PTHR47901:SF3">
    <property type="entry name" value="CASPASE-1"/>
    <property type="match status" value="1"/>
</dbReference>
<feature type="domain" description="B30.2/SPRY" evidence="4">
    <location>
        <begin position="377"/>
        <end position="572"/>
    </location>
</feature>
<evidence type="ECO:0008006" key="9">
    <source>
        <dbReference type="Google" id="ProtNLM"/>
    </source>
</evidence>
<feature type="compositionally biased region" description="Polar residues" evidence="3">
    <location>
        <begin position="69"/>
        <end position="83"/>
    </location>
</feature>
<sequence length="572" mass="65308">MNRVKGENRKVESVCELSSMDQCEDREEGAPPSKSTLCGEHESQTKAQRLTEVLKQMMMEEEEDRVESARSSCPCVTSDQSKGQPPDFSDEPGPTRLNMAMCTDDIDCNKIYPVTEYSISNRIALLINIRHFYDLKSNRHGAEYDAQAVLNLLYNLGYAVVYYQDLTAQEIDEALIRFSKHRKVFNTDSVFVVLMSHGDLGTIRGSDLKNFEIDKIYERLNTKNCPALMNKPKVIIIQACRGENEGVVTVDASRQSMGTENTGPPPKNIAKVGKVHIEKDFIGFHSSTPHTYSYRNPEYGSNFFHYICDVILTGCCQDDIEELFKKVMQQFEDFPSEQKQMPTKERDTLTKHFYLFPGIKHRFPEEKQLHKRLEALRVEPAGGQWLRPGLRKYSCQLTIDTNTVNTNLQLSNNNRKVAYDKEVQSYPDHPDRFDFYPQLLCRNGLTGLCYWEVEWRGHIFISVSYKRIRRKGGSKDCRFGCNDQSWSLSCSDDGPRSVWYNGKRTSISSSSSSSVSNRVAVYVDCPAGTLSFYRVSSDTLIHLHTFNTTFTEPLYPGFTLWPDSPDSSVTLC</sequence>
<feature type="region of interest" description="Disordered" evidence="3">
    <location>
        <begin position="1"/>
        <end position="46"/>
    </location>
</feature>
<dbReference type="Pfam" id="PF13765">
    <property type="entry name" value="PRY"/>
    <property type="match status" value="1"/>
</dbReference>
<dbReference type="Proteomes" id="UP000265100">
    <property type="component" value="Chromosome 3"/>
</dbReference>
<proteinExistence type="inferred from homology"/>
<dbReference type="PROSITE" id="PS01122">
    <property type="entry name" value="CASPASE_CYS"/>
    <property type="match status" value="1"/>
</dbReference>
<dbReference type="SMART" id="SM00115">
    <property type="entry name" value="CASc"/>
    <property type="match status" value="1"/>
</dbReference>
<dbReference type="PANTHER" id="PTHR47901">
    <property type="entry name" value="CASPASE RECRUITMENT DOMAIN-CONTAINING PROTEIN 18"/>
    <property type="match status" value="1"/>
</dbReference>
<dbReference type="SMART" id="SM00589">
    <property type="entry name" value="PRY"/>
    <property type="match status" value="1"/>
</dbReference>
<dbReference type="PRINTS" id="PR01407">
    <property type="entry name" value="BUTYPHLNCDUF"/>
</dbReference>
<dbReference type="Pfam" id="PF00656">
    <property type="entry name" value="Peptidase_C14"/>
    <property type="match status" value="1"/>
</dbReference>
<dbReference type="Pfam" id="PF00622">
    <property type="entry name" value="SPRY"/>
    <property type="match status" value="1"/>
</dbReference>
<evidence type="ECO:0000259" key="6">
    <source>
        <dbReference type="PROSITE" id="PS50208"/>
    </source>
</evidence>
<dbReference type="GO" id="GO:0072557">
    <property type="term" value="C:IPAF inflammasome complex"/>
    <property type="evidence" value="ECO:0007669"/>
    <property type="project" value="TreeGrafter"/>
</dbReference>
<dbReference type="InterPro" id="IPR001309">
    <property type="entry name" value="Pept_C14_p20"/>
</dbReference>
<reference evidence="7" key="1">
    <citation type="submission" date="2018-05" db="EMBL/GenBank/DDBJ databases">
        <authorList>
            <person name="Datahose"/>
        </authorList>
    </citation>
    <scope>NUCLEOTIDE SEQUENCE</scope>
</reference>
<evidence type="ECO:0000259" key="5">
    <source>
        <dbReference type="PROSITE" id="PS50207"/>
    </source>
</evidence>
<evidence type="ECO:0000313" key="8">
    <source>
        <dbReference type="Proteomes" id="UP000265100"/>
    </source>
</evidence>
<dbReference type="GeneTree" id="ENSGT00940000162428"/>
<protein>
    <recommendedName>
        <fullName evidence="9">B30.2/SPRY domain-containing protein</fullName>
    </recommendedName>
</protein>
<dbReference type="AlphaFoldDB" id="A0AAX7VIK0"/>
<evidence type="ECO:0000259" key="4">
    <source>
        <dbReference type="PROSITE" id="PS50188"/>
    </source>
</evidence>
<dbReference type="Ensembl" id="ENSACLT00000077238.1">
    <property type="protein sequence ID" value="ENSACLP00000080912.1"/>
    <property type="gene ID" value="ENSACLG00000030074.1"/>
</dbReference>
<reference evidence="7" key="2">
    <citation type="submission" date="2025-08" db="UniProtKB">
        <authorList>
            <consortium name="Ensembl"/>
        </authorList>
    </citation>
    <scope>IDENTIFICATION</scope>
</reference>
<dbReference type="GO" id="GO:0004197">
    <property type="term" value="F:cysteine-type endopeptidase activity"/>
    <property type="evidence" value="ECO:0007669"/>
    <property type="project" value="InterPro"/>
</dbReference>
<dbReference type="CDD" id="cd00032">
    <property type="entry name" value="CASc"/>
    <property type="match status" value="1"/>
</dbReference>
<dbReference type="InterPro" id="IPR029030">
    <property type="entry name" value="Caspase-like_dom_sf"/>
</dbReference>
<dbReference type="InterPro" id="IPR033139">
    <property type="entry name" value="Caspase_cys_AS"/>
</dbReference>
<dbReference type="GO" id="GO:0072559">
    <property type="term" value="C:NLRP3 inflammasome complex"/>
    <property type="evidence" value="ECO:0007669"/>
    <property type="project" value="TreeGrafter"/>
</dbReference>
<reference evidence="7" key="3">
    <citation type="submission" date="2025-09" db="UniProtKB">
        <authorList>
            <consortium name="Ensembl"/>
        </authorList>
    </citation>
    <scope>IDENTIFICATION</scope>
</reference>
<evidence type="ECO:0000256" key="1">
    <source>
        <dbReference type="ARBA" id="ARBA00010134"/>
    </source>
</evidence>
<dbReference type="CDD" id="cd16040">
    <property type="entry name" value="SPRY_PRY_SNTX"/>
    <property type="match status" value="1"/>
</dbReference>
<dbReference type="InterPro" id="IPR013320">
    <property type="entry name" value="ConA-like_dom_sf"/>
</dbReference>
<dbReference type="PRINTS" id="PR00376">
    <property type="entry name" value="IL1BCENZYME"/>
</dbReference>
<dbReference type="InterPro" id="IPR002398">
    <property type="entry name" value="Pept_C14"/>
</dbReference>
<accession>A0AAX7VIK0</accession>
<dbReference type="InterPro" id="IPR015917">
    <property type="entry name" value="Pept_C14A"/>
</dbReference>
<evidence type="ECO:0000256" key="2">
    <source>
        <dbReference type="RuleBase" id="RU003971"/>
    </source>
</evidence>
<dbReference type="InterPro" id="IPR003877">
    <property type="entry name" value="SPRY_dom"/>
</dbReference>
<keyword evidence="8" id="KW-1185">Reference proteome</keyword>